<evidence type="ECO:0000256" key="1">
    <source>
        <dbReference type="SAM" id="Phobius"/>
    </source>
</evidence>
<evidence type="ECO:0000313" key="2">
    <source>
        <dbReference type="EMBL" id="GAG50448.1"/>
    </source>
</evidence>
<name>X0YPV5_9ZZZZ</name>
<sequence length="95" mass="11309">MSNNETRTELIVGITVVLCFIIVAALFGFTIKACNDNEYKMDIKTKQLKRNEQIEGLRQKRTTDSLNWEKEKIYLEKGYVREQIPDENKFYWVKE</sequence>
<keyword evidence="1" id="KW-0472">Membrane</keyword>
<organism evidence="2">
    <name type="scientific">marine sediment metagenome</name>
    <dbReference type="NCBI Taxonomy" id="412755"/>
    <lineage>
        <taxon>unclassified sequences</taxon>
        <taxon>metagenomes</taxon>
        <taxon>ecological metagenomes</taxon>
    </lineage>
</organism>
<accession>X0YPV5</accession>
<proteinExistence type="predicted"/>
<comment type="caution">
    <text evidence="2">The sequence shown here is derived from an EMBL/GenBank/DDBJ whole genome shotgun (WGS) entry which is preliminary data.</text>
</comment>
<evidence type="ECO:0008006" key="3">
    <source>
        <dbReference type="Google" id="ProtNLM"/>
    </source>
</evidence>
<feature type="transmembrane region" description="Helical" evidence="1">
    <location>
        <begin position="12"/>
        <end position="31"/>
    </location>
</feature>
<protein>
    <recommendedName>
        <fullName evidence="3">Septum formation initiator</fullName>
    </recommendedName>
</protein>
<dbReference type="AlphaFoldDB" id="X0YPV5"/>
<keyword evidence="1" id="KW-0812">Transmembrane</keyword>
<gene>
    <name evidence="2" type="ORF">S01H1_82533</name>
</gene>
<dbReference type="EMBL" id="BARS01055959">
    <property type="protein sequence ID" value="GAG50448.1"/>
    <property type="molecule type" value="Genomic_DNA"/>
</dbReference>
<reference evidence="2" key="1">
    <citation type="journal article" date="2014" name="Front. Microbiol.">
        <title>High frequency of phylogenetically diverse reductive dehalogenase-homologous genes in deep subseafloor sedimentary metagenomes.</title>
        <authorList>
            <person name="Kawai M."/>
            <person name="Futagami T."/>
            <person name="Toyoda A."/>
            <person name="Takaki Y."/>
            <person name="Nishi S."/>
            <person name="Hori S."/>
            <person name="Arai W."/>
            <person name="Tsubouchi T."/>
            <person name="Morono Y."/>
            <person name="Uchiyama I."/>
            <person name="Ito T."/>
            <person name="Fujiyama A."/>
            <person name="Inagaki F."/>
            <person name="Takami H."/>
        </authorList>
    </citation>
    <scope>NUCLEOTIDE SEQUENCE</scope>
    <source>
        <strain evidence="2">Expedition CK06-06</strain>
    </source>
</reference>
<keyword evidence="1" id="KW-1133">Transmembrane helix</keyword>